<proteinExistence type="predicted"/>
<gene>
    <name evidence="6" type="ORF">B9N49_01640</name>
</gene>
<dbReference type="GO" id="GO:0070043">
    <property type="term" value="F:rRNA (guanine-N7-)-methyltransferase activity"/>
    <property type="evidence" value="ECO:0007669"/>
    <property type="project" value="TreeGrafter"/>
</dbReference>
<dbReference type="Gene3D" id="3.30.2130.30">
    <property type="match status" value="1"/>
</dbReference>
<dbReference type="EMBL" id="NDYC01000009">
    <property type="protein sequence ID" value="OXZ28629.1"/>
    <property type="molecule type" value="Genomic_DNA"/>
</dbReference>
<dbReference type="Proteomes" id="UP000215413">
    <property type="component" value="Unassembled WGS sequence"/>
</dbReference>
<evidence type="ECO:0000259" key="5">
    <source>
        <dbReference type="Pfam" id="PF22020"/>
    </source>
</evidence>
<dbReference type="InterPro" id="IPR029063">
    <property type="entry name" value="SAM-dependent_MTases_sf"/>
</dbReference>
<protein>
    <submittedName>
        <fullName evidence="6">RNA methyltransferase</fullName>
    </submittedName>
</protein>
<evidence type="ECO:0000259" key="3">
    <source>
        <dbReference type="Pfam" id="PF01170"/>
    </source>
</evidence>
<dbReference type="Pfam" id="PF01170">
    <property type="entry name" value="UPF0020"/>
    <property type="match status" value="1"/>
</dbReference>
<evidence type="ECO:0000256" key="1">
    <source>
        <dbReference type="ARBA" id="ARBA00022603"/>
    </source>
</evidence>
<dbReference type="InterPro" id="IPR000241">
    <property type="entry name" value="RlmKL-like_Mtase"/>
</dbReference>
<feature type="domain" description="THUMP" evidence="4">
    <location>
        <begin position="67"/>
        <end position="151"/>
    </location>
</feature>
<dbReference type="GO" id="GO:0008990">
    <property type="term" value="F:rRNA (guanine-N2-)-methyltransferase activity"/>
    <property type="evidence" value="ECO:0007669"/>
    <property type="project" value="TreeGrafter"/>
</dbReference>
<dbReference type="InterPro" id="IPR002052">
    <property type="entry name" value="DNA_methylase_N6_adenine_CS"/>
</dbReference>
<evidence type="ECO:0000259" key="4">
    <source>
        <dbReference type="Pfam" id="PF02926"/>
    </source>
</evidence>
<dbReference type="GO" id="GO:0003723">
    <property type="term" value="F:RNA binding"/>
    <property type="evidence" value="ECO:0007669"/>
    <property type="project" value="InterPro"/>
</dbReference>
<dbReference type="PROSITE" id="PS00092">
    <property type="entry name" value="N6_MTASE"/>
    <property type="match status" value="1"/>
</dbReference>
<feature type="domain" description="Ribosomal RNA large subunit methyltransferase K/L-like methyltransferase" evidence="3">
    <location>
        <begin position="160"/>
        <end position="364"/>
    </location>
</feature>
<dbReference type="InterPro" id="IPR004114">
    <property type="entry name" value="THUMP_dom"/>
</dbReference>
<dbReference type="Pfam" id="PF22020">
    <property type="entry name" value="RlmL_1st"/>
    <property type="match status" value="1"/>
</dbReference>
<dbReference type="CDD" id="cd11715">
    <property type="entry name" value="THUMP_AdoMetMT"/>
    <property type="match status" value="1"/>
</dbReference>
<organism evidence="6 7">
    <name type="scientific">Finegoldia magna</name>
    <name type="common">Peptostreptococcus magnus</name>
    <dbReference type="NCBI Taxonomy" id="1260"/>
    <lineage>
        <taxon>Bacteria</taxon>
        <taxon>Bacillati</taxon>
        <taxon>Bacillota</taxon>
        <taxon>Tissierellia</taxon>
        <taxon>Tissierellales</taxon>
        <taxon>Peptoniphilaceae</taxon>
        <taxon>Finegoldia</taxon>
    </lineage>
</organism>
<evidence type="ECO:0000313" key="7">
    <source>
        <dbReference type="Proteomes" id="UP000215413"/>
    </source>
</evidence>
<accession>A0A233V663</accession>
<dbReference type="InterPro" id="IPR054170">
    <property type="entry name" value="RlmL_1st"/>
</dbReference>
<comment type="caution">
    <text evidence="6">The sequence shown here is derived from an EMBL/GenBank/DDBJ whole genome shotgun (WGS) entry which is preliminary data.</text>
</comment>
<feature type="domain" description="RlmL ferredoxin-like" evidence="5">
    <location>
        <begin position="2"/>
        <end position="57"/>
    </location>
</feature>
<dbReference type="PANTHER" id="PTHR47313">
    <property type="entry name" value="RIBOSOMAL RNA LARGE SUBUNIT METHYLTRANSFERASE K/L"/>
    <property type="match status" value="1"/>
</dbReference>
<evidence type="ECO:0000313" key="6">
    <source>
        <dbReference type="EMBL" id="OXZ28629.1"/>
    </source>
</evidence>
<dbReference type="Pfam" id="PF02926">
    <property type="entry name" value="THUMP"/>
    <property type="match status" value="1"/>
</dbReference>
<dbReference type="AlphaFoldDB" id="A0A233V663"/>
<evidence type="ECO:0000256" key="2">
    <source>
        <dbReference type="ARBA" id="ARBA00022679"/>
    </source>
</evidence>
<keyword evidence="1 6" id="KW-0489">Methyltransferase</keyword>
<dbReference type="PANTHER" id="PTHR47313:SF1">
    <property type="entry name" value="RIBOSOMAL RNA LARGE SUBUNIT METHYLTRANSFERASE K_L"/>
    <property type="match status" value="1"/>
</dbReference>
<dbReference type="SUPFAM" id="SSF53335">
    <property type="entry name" value="S-adenosyl-L-methionine-dependent methyltransferases"/>
    <property type="match status" value="1"/>
</dbReference>
<sequence length="373" mass="42731">MKIIVTCAFGLESLVKRQLLDMGYENLNVNDGRIMLEGDEKDIAKLNINLRCADRVLIELGNFKAVSFEQLFKGVEKINWLDILEADSNFIVEGRSYKSKLFSIKDCQSITEKAIIKSLQKKYKVDWFSKSKGRFRIEVSLVKDICSITLDTSGDGLHKRGYRQDSVLAPIRENLAAGIIDLSFANSDRPLVDLFCGSGTFAIEAARKFRNIAPGIDRKFDFINFNDKFNDAYKQERTKALESIDYDKKIDIFASDVDGSAIEKAIANAENAGVREDIRFVTRDFRNVVLNDNYFVLISNPPYGKRLGERQEAEKIYKDLGIKMAKFKTASQYIITDCEEFEKFYGKKASKNRKMYNGNMKCYLYQYFGPRPK</sequence>
<dbReference type="Gene3D" id="3.40.50.150">
    <property type="entry name" value="Vaccinia Virus protein VP39"/>
    <property type="match status" value="1"/>
</dbReference>
<keyword evidence="2 6" id="KW-0808">Transferase</keyword>
<name>A0A233V663_FINMA</name>
<dbReference type="RefSeq" id="WP_094205240.1">
    <property type="nucleotide sequence ID" value="NZ_JAWEQM010000059.1"/>
</dbReference>
<reference evidence="7" key="1">
    <citation type="submission" date="2017-04" db="EMBL/GenBank/DDBJ databases">
        <title>Finegoldia magna isolated from orthopedic joint implant-associated infections.</title>
        <authorList>
            <person name="Bjorklund S."/>
            <person name="Bruggemann H."/>
            <person name="Jensen A."/>
            <person name="Hellmark B."/>
            <person name="Soderquist B."/>
        </authorList>
    </citation>
    <scope>NUCLEOTIDE SEQUENCE [LARGE SCALE GENOMIC DNA]</scope>
    <source>
        <strain evidence="7">CCUG 54800</strain>
    </source>
</reference>